<dbReference type="InterPro" id="IPR013655">
    <property type="entry name" value="PAS_fold_3"/>
</dbReference>
<feature type="domain" description="PAS" evidence="1">
    <location>
        <begin position="519"/>
        <end position="589"/>
    </location>
</feature>
<comment type="caution">
    <text evidence="4">The sequence shown here is derived from an EMBL/GenBank/DDBJ whole genome shotgun (WGS) entry which is preliminary data.</text>
</comment>
<dbReference type="PANTHER" id="PTHR44757">
    <property type="entry name" value="DIGUANYLATE CYCLASE DGCP"/>
    <property type="match status" value="1"/>
</dbReference>
<feature type="domain" description="PAC" evidence="2">
    <location>
        <begin position="592"/>
        <end position="643"/>
    </location>
</feature>
<feature type="domain" description="PAS" evidence="1">
    <location>
        <begin position="269"/>
        <end position="339"/>
    </location>
</feature>
<dbReference type="Pfam" id="PF13426">
    <property type="entry name" value="PAS_9"/>
    <property type="match status" value="1"/>
</dbReference>
<dbReference type="InterPro" id="IPR001610">
    <property type="entry name" value="PAC"/>
</dbReference>
<dbReference type="EMBL" id="JASDCQ010000001">
    <property type="protein sequence ID" value="MDN3426676.1"/>
    <property type="molecule type" value="Genomic_DNA"/>
</dbReference>
<reference evidence="4 5" key="1">
    <citation type="submission" date="2023-03" db="EMBL/GenBank/DDBJ databases">
        <authorList>
            <person name="Uniacke-Lowe S."/>
            <person name="Ross P."/>
            <person name="Hill C."/>
        </authorList>
    </citation>
    <scope>NUCLEOTIDE SEQUENCE [LARGE SCALE GENOMIC DNA]</scope>
    <source>
        <strain evidence="4 5">APC 4016</strain>
    </source>
</reference>
<dbReference type="Gene3D" id="3.30.450.20">
    <property type="entry name" value="PAS domain"/>
    <property type="match status" value="5"/>
</dbReference>
<dbReference type="PANTHER" id="PTHR44757:SF2">
    <property type="entry name" value="BIOFILM ARCHITECTURE MAINTENANCE PROTEIN MBAA"/>
    <property type="match status" value="1"/>
</dbReference>
<keyword evidence="5" id="KW-1185">Reference proteome</keyword>
<dbReference type="InterPro" id="IPR035965">
    <property type="entry name" value="PAS-like_dom_sf"/>
</dbReference>
<dbReference type="Pfam" id="PF00990">
    <property type="entry name" value="GGDEF"/>
    <property type="match status" value="1"/>
</dbReference>
<dbReference type="NCBIfam" id="TIGR00229">
    <property type="entry name" value="sensory_box"/>
    <property type="match status" value="4"/>
</dbReference>
<accession>A0ABT7ZHP3</accession>
<gene>
    <name evidence="4" type="ORF">QMA01_05160</name>
</gene>
<dbReference type="CDD" id="cd00130">
    <property type="entry name" value="PAS"/>
    <property type="match status" value="5"/>
</dbReference>
<dbReference type="InterPro" id="IPR000160">
    <property type="entry name" value="GGDEF_dom"/>
</dbReference>
<evidence type="ECO:0000259" key="1">
    <source>
        <dbReference type="PROSITE" id="PS50112"/>
    </source>
</evidence>
<evidence type="ECO:0000313" key="5">
    <source>
        <dbReference type="Proteomes" id="UP001225873"/>
    </source>
</evidence>
<sequence length="807" mass="91642">MMKYLSKELGQDILASTALFDLIQDPIFLMAKDGNSYRYLYANPAALAIMPPQKIIGCLIEEVFLPEQSQAIIRQHQEVTAAQKPREFIEKIQTDNGFFIGEIMLSPVLVKPDQCQYIMTVVRDVTEREQRKEALLKTKREIDVERKRLNSLVENNGNAVFEFDQDKNFISINHTVTEVTGFSEKELIGQSVVSMVVDRYLEDTLSHFEKALTGVSVEFETVIYTKKRQKAVFQVNTIPIIIENQVNGIYAIAKEISDQKKTERLLRENEQRYKSLFDNHPHGIFTFDRTGNLESINAGTENITGYTFEELKANSFLSIVMPEEIEKVRDYFYKAINSEQPERYEMAFHKKNGGLIDLQVLNIPLIVDGQMLGIHGIITDITEKNLAAKALTKAKEELEVFWENSTDPLFYIDTKGDILKVNPAFEETFGFTEDEMKTGKGTIIPSHMRSDQDHIIGRILDGETVKFHDTLRIDKTGKPLNIISSYSPVRNSDRKVIGATIVYKNVTELKKAEQELQKSQEKYRLITESTFDIITLIDLSGKVEYVSPASEKVLGYSDQIFIGSPFTTNVHPEDTCNLIESVASLIDRGESTTVEVRCMHRKGHYVWMEISPTPVLSNGELKQFFTIARDITERKKLQDKVEKMAFYDHLTGIPNRRTFDDKLKKAIFQADATGKKVAVLMLDGRKFKQINDQFGHDAGDAVIREMAMRLESSIRSSDTVARLGGDEMGIVLPGLDSVEVAEQTAKRILKSLESPLLFNGCEIKIGAEIGISLYPDNADNEKSLVKYADMALYEAKTSDHDHYRIYN</sequence>
<dbReference type="InterPro" id="IPR013656">
    <property type="entry name" value="PAS_4"/>
</dbReference>
<dbReference type="InterPro" id="IPR052155">
    <property type="entry name" value="Biofilm_reg_signaling"/>
</dbReference>
<dbReference type="RefSeq" id="WP_290184908.1">
    <property type="nucleotide sequence ID" value="NZ_JASDCQ010000001.1"/>
</dbReference>
<dbReference type="PROSITE" id="PS50887">
    <property type="entry name" value="GGDEF"/>
    <property type="match status" value="1"/>
</dbReference>
<dbReference type="SMART" id="SM00091">
    <property type="entry name" value="PAS"/>
    <property type="match status" value="5"/>
</dbReference>
<evidence type="ECO:0000259" key="2">
    <source>
        <dbReference type="PROSITE" id="PS50113"/>
    </source>
</evidence>
<evidence type="ECO:0000259" key="3">
    <source>
        <dbReference type="PROSITE" id="PS50887"/>
    </source>
</evidence>
<protein>
    <submittedName>
        <fullName evidence="4">PAS domain S-box protein</fullName>
    </submittedName>
</protein>
<evidence type="ECO:0000313" key="4">
    <source>
        <dbReference type="EMBL" id="MDN3426676.1"/>
    </source>
</evidence>
<dbReference type="PROSITE" id="PS50113">
    <property type="entry name" value="PAC"/>
    <property type="match status" value="3"/>
</dbReference>
<feature type="domain" description="PAS" evidence="1">
    <location>
        <begin position="394"/>
        <end position="436"/>
    </location>
</feature>
<dbReference type="Pfam" id="PF08448">
    <property type="entry name" value="PAS_4"/>
    <property type="match status" value="1"/>
</dbReference>
<dbReference type="Pfam" id="PF00989">
    <property type="entry name" value="PAS"/>
    <property type="match status" value="1"/>
</dbReference>
<dbReference type="InterPro" id="IPR013767">
    <property type="entry name" value="PAS_fold"/>
</dbReference>
<dbReference type="InterPro" id="IPR000014">
    <property type="entry name" value="PAS"/>
</dbReference>
<dbReference type="SMART" id="SM00086">
    <property type="entry name" value="PAC"/>
    <property type="match status" value="4"/>
</dbReference>
<dbReference type="Proteomes" id="UP001225873">
    <property type="component" value="Unassembled WGS sequence"/>
</dbReference>
<dbReference type="SUPFAM" id="SSF55073">
    <property type="entry name" value="Nucleotide cyclase"/>
    <property type="match status" value="1"/>
</dbReference>
<feature type="domain" description="GGDEF" evidence="3">
    <location>
        <begin position="675"/>
        <end position="807"/>
    </location>
</feature>
<dbReference type="Pfam" id="PF08447">
    <property type="entry name" value="PAS_3"/>
    <property type="match status" value="2"/>
</dbReference>
<dbReference type="SUPFAM" id="SSF55785">
    <property type="entry name" value="PYP-like sensor domain (PAS domain)"/>
    <property type="match status" value="5"/>
</dbReference>
<dbReference type="PROSITE" id="PS50112">
    <property type="entry name" value="PAS"/>
    <property type="match status" value="4"/>
</dbReference>
<dbReference type="SMART" id="SM00267">
    <property type="entry name" value="GGDEF"/>
    <property type="match status" value="1"/>
</dbReference>
<dbReference type="InterPro" id="IPR043128">
    <property type="entry name" value="Rev_trsase/Diguanyl_cyclase"/>
</dbReference>
<organism evidence="4 5">
    <name type="scientific">Planococcus notacanthi</name>
    <dbReference type="NCBI Taxonomy" id="3035188"/>
    <lineage>
        <taxon>Bacteria</taxon>
        <taxon>Bacillati</taxon>
        <taxon>Bacillota</taxon>
        <taxon>Bacilli</taxon>
        <taxon>Bacillales</taxon>
        <taxon>Caryophanaceae</taxon>
        <taxon>Planococcus</taxon>
    </lineage>
</organism>
<dbReference type="InterPro" id="IPR000700">
    <property type="entry name" value="PAS-assoc_C"/>
</dbReference>
<feature type="domain" description="PAC" evidence="2">
    <location>
        <begin position="342"/>
        <end position="393"/>
    </location>
</feature>
<feature type="domain" description="PAC" evidence="2">
    <location>
        <begin position="466"/>
        <end position="518"/>
    </location>
</feature>
<dbReference type="CDD" id="cd01949">
    <property type="entry name" value="GGDEF"/>
    <property type="match status" value="1"/>
</dbReference>
<dbReference type="InterPro" id="IPR029787">
    <property type="entry name" value="Nucleotide_cyclase"/>
</dbReference>
<feature type="domain" description="PAS" evidence="1">
    <location>
        <begin position="145"/>
        <end position="212"/>
    </location>
</feature>
<name>A0ABT7ZHP3_9BACL</name>
<dbReference type="Gene3D" id="3.30.70.270">
    <property type="match status" value="1"/>
</dbReference>
<dbReference type="NCBIfam" id="TIGR00254">
    <property type="entry name" value="GGDEF"/>
    <property type="match status" value="1"/>
</dbReference>
<proteinExistence type="predicted"/>